<evidence type="ECO:0000256" key="6">
    <source>
        <dbReference type="ARBA" id="ARBA00023134"/>
    </source>
</evidence>
<dbReference type="InterPro" id="IPR015946">
    <property type="entry name" value="KH_dom-like_a/b"/>
</dbReference>
<dbReference type="InterPro" id="IPR005225">
    <property type="entry name" value="Small_GTP-bd"/>
</dbReference>
<keyword evidence="3 8" id="KW-0690">Ribosome biogenesis</keyword>
<keyword evidence="4 10" id="KW-0677">Repeat</keyword>
<dbReference type="InterPro" id="IPR027417">
    <property type="entry name" value="P-loop_NTPase"/>
</dbReference>
<keyword evidence="13" id="KW-1185">Reference proteome</keyword>
<feature type="binding site" evidence="8">
    <location>
        <begin position="9"/>
        <end position="16"/>
    </location>
    <ligand>
        <name>GTP</name>
        <dbReference type="ChEBI" id="CHEBI:37565"/>
        <label>1</label>
    </ligand>
</feature>
<reference evidence="12 13" key="1">
    <citation type="submission" date="2019-08" db="EMBL/GenBank/DDBJ databases">
        <authorList>
            <person name="Guy L."/>
        </authorList>
    </citation>
    <scope>NUCLEOTIDE SEQUENCE [LARGE SCALE GENOMIC DNA]</scope>
    <source>
        <strain evidence="12 13">SGT-108</strain>
    </source>
</reference>
<dbReference type="PANTHER" id="PTHR43834:SF6">
    <property type="entry name" value="GTPASE DER"/>
    <property type="match status" value="1"/>
</dbReference>
<dbReference type="Gene3D" id="3.40.50.300">
    <property type="entry name" value="P-loop containing nucleotide triphosphate hydrolases"/>
    <property type="match status" value="2"/>
</dbReference>
<keyword evidence="5 8" id="KW-0547">Nucleotide-binding</keyword>
<dbReference type="KEGG" id="asip:AQUSIP_16250"/>
<dbReference type="EMBL" id="LR699119">
    <property type="protein sequence ID" value="VVC76315.1"/>
    <property type="molecule type" value="Genomic_DNA"/>
</dbReference>
<feature type="domain" description="EngA-type G" evidence="11">
    <location>
        <begin position="3"/>
        <end position="166"/>
    </location>
</feature>
<dbReference type="OrthoDB" id="9805918at2"/>
<dbReference type="HAMAP" id="MF_00195">
    <property type="entry name" value="GTPase_Der"/>
    <property type="match status" value="1"/>
</dbReference>
<evidence type="ECO:0000259" key="11">
    <source>
        <dbReference type="PROSITE" id="PS51712"/>
    </source>
</evidence>
<dbReference type="InterPro" id="IPR016484">
    <property type="entry name" value="GTPase_Der"/>
</dbReference>
<dbReference type="NCBIfam" id="TIGR03594">
    <property type="entry name" value="GTPase_EngA"/>
    <property type="match status" value="1"/>
</dbReference>
<feature type="binding site" evidence="8">
    <location>
        <begin position="294"/>
        <end position="297"/>
    </location>
    <ligand>
        <name>GTP</name>
        <dbReference type="ChEBI" id="CHEBI:37565"/>
        <label>2</label>
    </ligand>
</feature>
<dbReference type="InterPro" id="IPR032859">
    <property type="entry name" value="KH_dom-like"/>
</dbReference>
<evidence type="ECO:0000256" key="1">
    <source>
        <dbReference type="ARBA" id="ARBA00008279"/>
    </source>
</evidence>
<evidence type="ECO:0000313" key="12">
    <source>
        <dbReference type="EMBL" id="VVC76315.1"/>
    </source>
</evidence>
<dbReference type="GO" id="GO:0005525">
    <property type="term" value="F:GTP binding"/>
    <property type="evidence" value="ECO:0007669"/>
    <property type="project" value="UniProtKB-UniRule"/>
</dbReference>
<dbReference type="FunFam" id="3.40.50.300:FF:000040">
    <property type="entry name" value="GTPase Der"/>
    <property type="match status" value="1"/>
</dbReference>
<evidence type="ECO:0000256" key="9">
    <source>
        <dbReference type="PROSITE-ProRule" id="PRU01049"/>
    </source>
</evidence>
<dbReference type="Pfam" id="PF01926">
    <property type="entry name" value="MMR_HSR1"/>
    <property type="match status" value="2"/>
</dbReference>
<dbReference type="Gene3D" id="3.30.300.20">
    <property type="match status" value="1"/>
</dbReference>
<feature type="binding site" evidence="8">
    <location>
        <begin position="229"/>
        <end position="233"/>
    </location>
    <ligand>
        <name>GTP</name>
        <dbReference type="ChEBI" id="CHEBI:37565"/>
        <label>2</label>
    </ligand>
</feature>
<gene>
    <name evidence="8 12" type="primary">der</name>
    <name evidence="12" type="ORF">AQUSIP_16250</name>
</gene>
<proteinExistence type="inferred from homology"/>
<dbReference type="FunFam" id="3.30.300.20:FF:000004">
    <property type="entry name" value="GTPase Der"/>
    <property type="match status" value="1"/>
</dbReference>
<dbReference type="RefSeq" id="WP_148339538.1">
    <property type="nucleotide sequence ID" value="NZ_LR699119.1"/>
</dbReference>
<dbReference type="PIRSF" id="PIRSF006485">
    <property type="entry name" value="GTP-binding_EngA"/>
    <property type="match status" value="1"/>
</dbReference>
<dbReference type="GO" id="GO:0042254">
    <property type="term" value="P:ribosome biogenesis"/>
    <property type="evidence" value="ECO:0007669"/>
    <property type="project" value="UniProtKB-KW"/>
</dbReference>
<evidence type="ECO:0000256" key="10">
    <source>
        <dbReference type="RuleBase" id="RU004481"/>
    </source>
</evidence>
<comment type="function">
    <text evidence="8 10">GTPase that plays an essential role in the late steps of ribosome biogenesis.</text>
</comment>
<dbReference type="InterPro" id="IPR031166">
    <property type="entry name" value="G_ENGA"/>
</dbReference>
<feature type="domain" description="EngA-type G" evidence="11">
    <location>
        <begin position="176"/>
        <end position="349"/>
    </location>
</feature>
<dbReference type="CDD" id="cd01895">
    <property type="entry name" value="EngA2"/>
    <property type="match status" value="1"/>
</dbReference>
<dbReference type="SUPFAM" id="SSF52540">
    <property type="entry name" value="P-loop containing nucleoside triphosphate hydrolases"/>
    <property type="match status" value="2"/>
</dbReference>
<dbReference type="PROSITE" id="PS51712">
    <property type="entry name" value="G_ENGA"/>
    <property type="match status" value="2"/>
</dbReference>
<dbReference type="AlphaFoldDB" id="A0A5E4PIB9"/>
<keyword evidence="6 8" id="KW-0342">GTP-binding</keyword>
<evidence type="ECO:0000256" key="2">
    <source>
        <dbReference type="ARBA" id="ARBA00020953"/>
    </source>
</evidence>
<name>A0A5E4PIB9_9COXI</name>
<dbReference type="PANTHER" id="PTHR43834">
    <property type="entry name" value="GTPASE DER"/>
    <property type="match status" value="1"/>
</dbReference>
<feature type="binding site" evidence="8">
    <location>
        <begin position="182"/>
        <end position="189"/>
    </location>
    <ligand>
        <name>GTP</name>
        <dbReference type="ChEBI" id="CHEBI:37565"/>
        <label>2</label>
    </ligand>
</feature>
<evidence type="ECO:0000256" key="4">
    <source>
        <dbReference type="ARBA" id="ARBA00022737"/>
    </source>
</evidence>
<protein>
    <recommendedName>
        <fullName evidence="2 8">GTPase Der</fullName>
    </recommendedName>
    <alternativeName>
        <fullName evidence="7 8">GTP-binding protein EngA</fullName>
    </alternativeName>
</protein>
<evidence type="ECO:0000256" key="7">
    <source>
        <dbReference type="ARBA" id="ARBA00032345"/>
    </source>
</evidence>
<dbReference type="Proteomes" id="UP000324194">
    <property type="component" value="Chromosome 1"/>
</dbReference>
<evidence type="ECO:0000256" key="8">
    <source>
        <dbReference type="HAMAP-Rule" id="MF_00195"/>
    </source>
</evidence>
<dbReference type="InterPro" id="IPR006073">
    <property type="entry name" value="GTP-bd"/>
</dbReference>
<dbReference type="SMART" id="SM00382">
    <property type="entry name" value="AAA"/>
    <property type="match status" value="2"/>
</dbReference>
<accession>A0A5E4PIB9</accession>
<dbReference type="FunFam" id="3.40.50.300:FF:000057">
    <property type="entry name" value="GTPase Der"/>
    <property type="match status" value="1"/>
</dbReference>
<evidence type="ECO:0000256" key="3">
    <source>
        <dbReference type="ARBA" id="ARBA00022517"/>
    </source>
</evidence>
<dbReference type="NCBIfam" id="TIGR00231">
    <property type="entry name" value="small_GTP"/>
    <property type="match status" value="2"/>
</dbReference>
<dbReference type="InterPro" id="IPR003593">
    <property type="entry name" value="AAA+_ATPase"/>
</dbReference>
<organism evidence="12 13">
    <name type="scientific">Aquicella siphonis</name>
    <dbReference type="NCBI Taxonomy" id="254247"/>
    <lineage>
        <taxon>Bacteria</taxon>
        <taxon>Pseudomonadati</taxon>
        <taxon>Pseudomonadota</taxon>
        <taxon>Gammaproteobacteria</taxon>
        <taxon>Legionellales</taxon>
        <taxon>Coxiellaceae</taxon>
        <taxon>Aquicella</taxon>
    </lineage>
</organism>
<evidence type="ECO:0000256" key="5">
    <source>
        <dbReference type="ARBA" id="ARBA00022741"/>
    </source>
</evidence>
<dbReference type="PRINTS" id="PR00326">
    <property type="entry name" value="GTP1OBG"/>
</dbReference>
<feature type="binding site" evidence="8">
    <location>
        <begin position="56"/>
        <end position="60"/>
    </location>
    <ligand>
        <name>GTP</name>
        <dbReference type="ChEBI" id="CHEBI:37565"/>
        <label>1</label>
    </ligand>
</feature>
<dbReference type="CDD" id="cd01894">
    <property type="entry name" value="EngA1"/>
    <property type="match status" value="1"/>
</dbReference>
<sequence length="442" mass="49043">MLPVVAIVGRPNVGKSTLFNRLTHTRDALISAFPGTTRDRQYGEVNQDDRHFIIIDTGGITEEMDDVGKLITRQALQAIEDADKVLFLVDAQSGITPEDILIADTLRRSGKPVYLAVNKTEGMDPSLSVADAYELGLPSPLAIAAVHGSGIKRLLEHLFPEPTSANNSPDETSNRIKLAIVGRPNVGKSTLTNRMLGEERVIVHDSPGTTRDSIYIPLERHDQHYTLIDTAGVRKRKKMSDVPEKFSVVKTLQSIEESNVVLYVVDARIGVSEQDLKLLGFVLECGKALVIAVNKWDGMSEEARDHARATIDRHLDFVRFARVHYISALHGSGVGNLFDSVQEAFVSATQKLSTPLLSRLLQEAQTTHQPPLVQGRRVKLRYAHPGGHNPPRIVIHGNQLNALPESYRKFLAHFYQKKLNLFGTPVLIEFRTSENPFRKKPG</sequence>
<dbReference type="GO" id="GO:0043022">
    <property type="term" value="F:ribosome binding"/>
    <property type="evidence" value="ECO:0007669"/>
    <property type="project" value="TreeGrafter"/>
</dbReference>
<comment type="subunit">
    <text evidence="8">Associates with the 50S ribosomal subunit.</text>
</comment>
<feature type="binding site" evidence="8">
    <location>
        <begin position="118"/>
        <end position="121"/>
    </location>
    <ligand>
        <name>GTP</name>
        <dbReference type="ChEBI" id="CHEBI:37565"/>
        <label>1</label>
    </ligand>
</feature>
<evidence type="ECO:0000313" key="13">
    <source>
        <dbReference type="Proteomes" id="UP000324194"/>
    </source>
</evidence>
<dbReference type="Pfam" id="PF14714">
    <property type="entry name" value="KH_dom-like"/>
    <property type="match status" value="1"/>
</dbReference>
<comment type="similarity">
    <text evidence="1 8 9 10">Belongs to the TRAFAC class TrmE-Era-EngA-EngB-Septin-like GTPase superfamily. EngA (Der) GTPase family.</text>
</comment>